<organism evidence="1 2">
    <name type="scientific">Bacillus phage Bobb</name>
    <dbReference type="NCBI Taxonomy" id="1527469"/>
    <lineage>
        <taxon>Viruses</taxon>
        <taxon>Duplodnaviria</taxon>
        <taxon>Heunggongvirae</taxon>
        <taxon>Uroviricota</taxon>
        <taxon>Caudoviricetes</taxon>
        <taxon>Herelleviridae</taxon>
        <taxon>Bastillevirinae</taxon>
        <taxon>Agatevirus</taxon>
        <taxon>Agatevirus bobb</taxon>
    </lineage>
</organism>
<keyword evidence="2" id="KW-1185">Reference proteome</keyword>
<dbReference type="EMBL" id="KM051843">
    <property type="protein sequence ID" value="AII27940.1"/>
    <property type="molecule type" value="Genomic_DNA"/>
</dbReference>
<proteinExistence type="predicted"/>
<sequence length="76" mass="8669">MTKKLTLKTRVTFEFATEYLGSDERETFTLEELGFTEADLLEGLIGIAAALDEILEDWVRERTSTGWEVEGFEDGF</sequence>
<dbReference type="KEGG" id="vg:20283326"/>
<evidence type="ECO:0000313" key="1">
    <source>
        <dbReference type="EMBL" id="AII27940.1"/>
    </source>
</evidence>
<dbReference type="Proteomes" id="UP000028664">
    <property type="component" value="Segment"/>
</dbReference>
<dbReference type="GeneID" id="20283326"/>
<evidence type="ECO:0000313" key="2">
    <source>
        <dbReference type="Proteomes" id="UP000028664"/>
    </source>
</evidence>
<protein>
    <submittedName>
        <fullName evidence="1">Hexapeptide repeat containing transferase like protein</fullName>
    </submittedName>
</protein>
<name>A0A076GD72_9CAUD</name>
<reference evidence="1 2" key="1">
    <citation type="submission" date="2014-06" db="EMBL/GenBank/DDBJ databases">
        <title>Bioinformatic genomic analysis of Bacillus phage Bobb.</title>
        <authorList>
            <person name="Lewis H.M.N."/>
            <person name="Temple L."/>
            <person name="Barth R.N."/>
            <person name="Bowles K.M."/>
            <person name="Churchin D.I."/>
            <person name="Scott-Croshaw C."/>
            <person name="Glasgow G.H."/>
            <person name="Gloe M.W."/>
            <person name="McGough T.M."/>
            <person name="Nutbrown S.A."/>
            <person name="Romulus S.R."/>
            <person name="Sanders K.A.M."/>
            <person name="Diachok C.R."/>
            <person name="Serigano J.P."/>
            <person name="Shin D."/>
            <person name="Suresh M.H."/>
            <person name="Conner A.R.N."/>
            <person name="Korba R.M."/>
            <person name="Livermore R.J."/>
            <person name="Rohlf M.B."/>
            <person name="Utterback S.D."/>
            <person name="Wilson V.E."/>
        </authorList>
    </citation>
    <scope>NUCLEOTIDE SEQUENCE [LARGE SCALE GENOMIC DNA]</scope>
</reference>
<accession>A0A076GD72</accession>
<dbReference type="RefSeq" id="YP_009056308.1">
    <property type="nucleotide sequence ID" value="NC_024792.1"/>
</dbReference>
<keyword evidence="1" id="KW-0808">Transferase</keyword>
<dbReference type="GO" id="GO:0016740">
    <property type="term" value="F:transferase activity"/>
    <property type="evidence" value="ECO:0007669"/>
    <property type="project" value="UniProtKB-KW"/>
</dbReference>